<dbReference type="Proteomes" id="UP000535020">
    <property type="component" value="Unassembled WGS sequence"/>
</dbReference>
<feature type="compositionally biased region" description="Polar residues" evidence="1">
    <location>
        <begin position="122"/>
        <end position="132"/>
    </location>
</feature>
<dbReference type="InterPro" id="IPR021255">
    <property type="entry name" value="DUF2807"/>
</dbReference>
<keyword evidence="4" id="KW-1185">Reference proteome</keyword>
<accession>A0A7Y9C643</accession>
<evidence type="ECO:0000256" key="1">
    <source>
        <dbReference type="SAM" id="MobiDB-lite"/>
    </source>
</evidence>
<name>A0A7Y9C643_9FLAO</name>
<feature type="compositionally biased region" description="Polar residues" evidence="1">
    <location>
        <begin position="219"/>
        <end position="230"/>
    </location>
</feature>
<evidence type="ECO:0000259" key="2">
    <source>
        <dbReference type="Pfam" id="PF10988"/>
    </source>
</evidence>
<feature type="region of interest" description="Disordered" evidence="1">
    <location>
        <begin position="214"/>
        <end position="245"/>
    </location>
</feature>
<feature type="region of interest" description="Disordered" evidence="1">
    <location>
        <begin position="119"/>
        <end position="139"/>
    </location>
</feature>
<dbReference type="Pfam" id="PF10988">
    <property type="entry name" value="DUF2807"/>
    <property type="match status" value="1"/>
</dbReference>
<comment type="caution">
    <text evidence="3">The sequence shown here is derived from an EMBL/GenBank/DDBJ whole genome shotgun (WGS) entry which is preliminary data.</text>
</comment>
<evidence type="ECO:0000313" key="3">
    <source>
        <dbReference type="EMBL" id="NYA71074.1"/>
    </source>
</evidence>
<feature type="domain" description="Putative auto-transporter adhesin head GIN" evidence="2">
    <location>
        <begin position="48"/>
        <end position="229"/>
    </location>
</feature>
<sequence>MKRIIQSTTTFVLATIAALSLNSCMDFDMKTVVGSGNVKTETRKIDGAFTKVQSERGLDVVIEQADQVSVVVEADDNVINGIKTRLEGDKLIITSDYNSYSNVASKKVTVKMPKISSLEAESGSSLTSSGNLRSEDLDLSTSSGADMKVVVEADNLSAGSSSGSHLEVTGKALDFRTDSSSGSEIKAGDLLANDVSADASSGSNILVHPLVKLDGKASSGGSVRYNNDPKSFTKDESSGGSVSKQ</sequence>
<gene>
    <name evidence="3" type="ORF">HZF10_09100</name>
</gene>
<dbReference type="Gene3D" id="2.160.20.120">
    <property type="match status" value="1"/>
</dbReference>
<evidence type="ECO:0000313" key="4">
    <source>
        <dbReference type="Proteomes" id="UP000535020"/>
    </source>
</evidence>
<dbReference type="AlphaFoldDB" id="A0A7Y9C643"/>
<protein>
    <submittedName>
        <fullName evidence="3">DUF2807 domain-containing protein</fullName>
    </submittedName>
</protein>
<dbReference type="RefSeq" id="WP_176005882.1">
    <property type="nucleotide sequence ID" value="NZ_JABWMI010000010.1"/>
</dbReference>
<proteinExistence type="predicted"/>
<organism evidence="3 4">
    <name type="scientific">Flavobacterium agri</name>
    <dbReference type="NCBI Taxonomy" id="2743471"/>
    <lineage>
        <taxon>Bacteria</taxon>
        <taxon>Pseudomonadati</taxon>
        <taxon>Bacteroidota</taxon>
        <taxon>Flavobacteriia</taxon>
        <taxon>Flavobacteriales</taxon>
        <taxon>Flavobacteriaceae</taxon>
        <taxon>Flavobacterium</taxon>
    </lineage>
</organism>
<reference evidence="3 4" key="1">
    <citation type="submission" date="2020-07" db="EMBL/GenBank/DDBJ databases">
        <authorList>
            <person name="Sun Q."/>
        </authorList>
    </citation>
    <scope>NUCLEOTIDE SEQUENCE [LARGE SCALE GENOMIC DNA]</scope>
    <source>
        <strain evidence="3 4">MAH-1</strain>
    </source>
</reference>
<dbReference type="EMBL" id="JACBJI010000003">
    <property type="protein sequence ID" value="NYA71074.1"/>
    <property type="molecule type" value="Genomic_DNA"/>
</dbReference>